<dbReference type="HOGENOM" id="CLU_3033189_0_0_1"/>
<accession>A0A0C3FZX1</accession>
<evidence type="ECO:0000313" key="2">
    <source>
        <dbReference type="Proteomes" id="UP000054166"/>
    </source>
</evidence>
<proteinExistence type="predicted"/>
<evidence type="ECO:0000313" key="1">
    <source>
        <dbReference type="EMBL" id="KIM85304.1"/>
    </source>
</evidence>
<keyword evidence="2" id="KW-1185">Reference proteome</keyword>
<organism evidence="1 2">
    <name type="scientific">Piloderma croceum (strain F 1598)</name>
    <dbReference type="NCBI Taxonomy" id="765440"/>
    <lineage>
        <taxon>Eukaryota</taxon>
        <taxon>Fungi</taxon>
        <taxon>Dikarya</taxon>
        <taxon>Basidiomycota</taxon>
        <taxon>Agaricomycotina</taxon>
        <taxon>Agaricomycetes</taxon>
        <taxon>Agaricomycetidae</taxon>
        <taxon>Atheliales</taxon>
        <taxon>Atheliaceae</taxon>
        <taxon>Piloderma</taxon>
    </lineage>
</organism>
<dbReference type="EMBL" id="KN832985">
    <property type="protein sequence ID" value="KIM85304.1"/>
    <property type="molecule type" value="Genomic_DNA"/>
</dbReference>
<dbReference type="InParanoid" id="A0A0C3FZX1"/>
<sequence length="55" mass="6407">MRFSHPTGCIYIPDQQSHDLCARSSDDVRVWQRIAMDIIGRPVMFVWRPLCKVAC</sequence>
<reference evidence="1 2" key="1">
    <citation type="submission" date="2014-04" db="EMBL/GenBank/DDBJ databases">
        <authorList>
            <consortium name="DOE Joint Genome Institute"/>
            <person name="Kuo A."/>
            <person name="Tarkka M."/>
            <person name="Buscot F."/>
            <person name="Kohler A."/>
            <person name="Nagy L.G."/>
            <person name="Floudas D."/>
            <person name="Copeland A."/>
            <person name="Barry K.W."/>
            <person name="Cichocki N."/>
            <person name="Veneault-Fourrey C."/>
            <person name="LaButti K."/>
            <person name="Lindquist E.A."/>
            <person name="Lipzen A."/>
            <person name="Lundell T."/>
            <person name="Morin E."/>
            <person name="Murat C."/>
            <person name="Sun H."/>
            <person name="Tunlid A."/>
            <person name="Henrissat B."/>
            <person name="Grigoriev I.V."/>
            <person name="Hibbett D.S."/>
            <person name="Martin F."/>
            <person name="Nordberg H.P."/>
            <person name="Cantor M.N."/>
            <person name="Hua S.X."/>
        </authorList>
    </citation>
    <scope>NUCLEOTIDE SEQUENCE [LARGE SCALE GENOMIC DNA]</scope>
    <source>
        <strain evidence="1 2">F 1598</strain>
    </source>
</reference>
<name>A0A0C3FZX1_PILCF</name>
<dbReference type="Proteomes" id="UP000054166">
    <property type="component" value="Unassembled WGS sequence"/>
</dbReference>
<dbReference type="AlphaFoldDB" id="A0A0C3FZX1"/>
<reference evidence="2" key="2">
    <citation type="submission" date="2015-01" db="EMBL/GenBank/DDBJ databases">
        <title>Evolutionary Origins and Diversification of the Mycorrhizal Mutualists.</title>
        <authorList>
            <consortium name="DOE Joint Genome Institute"/>
            <consortium name="Mycorrhizal Genomics Consortium"/>
            <person name="Kohler A."/>
            <person name="Kuo A."/>
            <person name="Nagy L.G."/>
            <person name="Floudas D."/>
            <person name="Copeland A."/>
            <person name="Barry K.W."/>
            <person name="Cichocki N."/>
            <person name="Veneault-Fourrey C."/>
            <person name="LaButti K."/>
            <person name="Lindquist E.A."/>
            <person name="Lipzen A."/>
            <person name="Lundell T."/>
            <person name="Morin E."/>
            <person name="Murat C."/>
            <person name="Riley R."/>
            <person name="Ohm R."/>
            <person name="Sun H."/>
            <person name="Tunlid A."/>
            <person name="Henrissat B."/>
            <person name="Grigoriev I.V."/>
            <person name="Hibbett D.S."/>
            <person name="Martin F."/>
        </authorList>
    </citation>
    <scope>NUCLEOTIDE SEQUENCE [LARGE SCALE GENOMIC DNA]</scope>
    <source>
        <strain evidence="2">F 1598</strain>
    </source>
</reference>
<gene>
    <name evidence="1" type="ORF">PILCRDRAFT_817306</name>
</gene>
<protein>
    <submittedName>
        <fullName evidence="1">Uncharacterized protein</fullName>
    </submittedName>
</protein>